<evidence type="ECO:0000313" key="2">
    <source>
        <dbReference type="Proteomes" id="UP000253099"/>
    </source>
</evidence>
<comment type="caution">
    <text evidence="1">The sequence shown here is derived from an EMBL/GenBank/DDBJ whole genome shotgun (WGS) entry which is preliminary data.</text>
</comment>
<evidence type="ECO:0008006" key="3">
    <source>
        <dbReference type="Google" id="ProtNLM"/>
    </source>
</evidence>
<organism evidence="1 2">
    <name type="scientific">Candidatus Methanobinarius endosymbioticus</name>
    <dbReference type="NCBI Taxonomy" id="2006182"/>
    <lineage>
        <taxon>Archaea</taxon>
        <taxon>Methanobacteriati</taxon>
        <taxon>Methanobacteriota</taxon>
        <taxon>Methanomada group</taxon>
        <taxon>Methanobacteria</taxon>
        <taxon>Methanobacteriales</taxon>
        <taxon>Methanobacteriaceae</taxon>
        <taxon>Candidatus Methanobinarius</taxon>
    </lineage>
</organism>
<gene>
    <name evidence="1" type="ORF">ALNOE001_07520</name>
</gene>
<dbReference type="EMBL" id="NIZT01000020">
    <property type="protein sequence ID" value="RBQ23687.1"/>
    <property type="molecule type" value="Genomic_DNA"/>
</dbReference>
<keyword evidence="2" id="KW-1185">Reference proteome</keyword>
<reference evidence="1 2" key="1">
    <citation type="submission" date="2018-06" db="EMBL/GenBank/DDBJ databases">
        <title>Genomic insight into two independent archaeal endosymbiosis events.</title>
        <authorList>
            <person name="Lind A.E."/>
            <person name="Lewis W.H."/>
            <person name="Spang A."/>
            <person name="Guy L."/>
            <person name="Embley M.T."/>
            <person name="Ettema T.J.G."/>
        </authorList>
    </citation>
    <scope>NUCLEOTIDE SEQUENCE [LARGE SCALE GENOMIC DNA]</scope>
    <source>
        <strain evidence="1">NOE</strain>
    </source>
</reference>
<evidence type="ECO:0000313" key="1">
    <source>
        <dbReference type="EMBL" id="RBQ23687.1"/>
    </source>
</evidence>
<dbReference type="AlphaFoldDB" id="A0A366MCA2"/>
<proteinExistence type="predicted"/>
<dbReference type="Proteomes" id="UP000253099">
    <property type="component" value="Unassembled WGS sequence"/>
</dbReference>
<sequence length="72" mass="8785">MKNMKFDHDLENDSLFLYLDEEGYEFSEFLTGYLIAMDFNTEKIPIGIEIFKASEKFNILKKQFEKYYKRYC</sequence>
<name>A0A366MCA2_9EURY</name>
<protein>
    <recommendedName>
        <fullName evidence="3">DUF2283 domain-containing protein</fullName>
    </recommendedName>
</protein>
<accession>A0A366MCA2</accession>